<organism evidence="1 2">
    <name type="scientific">Lacibacterium aquatile</name>
    <dbReference type="NCBI Taxonomy" id="1168082"/>
    <lineage>
        <taxon>Bacteria</taxon>
        <taxon>Pseudomonadati</taxon>
        <taxon>Pseudomonadota</taxon>
        <taxon>Alphaproteobacteria</taxon>
        <taxon>Rhodospirillales</taxon>
        <taxon>Rhodospirillaceae</taxon>
    </lineage>
</organism>
<gene>
    <name evidence="1" type="ORF">ACFSM5_04425</name>
</gene>
<sequence length="54" mass="6220">MTLVDRVSSLKAKHATLDHLITREVQRPVPDASSLQSLKREKLRLKEEIERLSP</sequence>
<evidence type="ECO:0000313" key="2">
    <source>
        <dbReference type="Proteomes" id="UP001597295"/>
    </source>
</evidence>
<dbReference type="InterPro" id="IPR007420">
    <property type="entry name" value="DUF465"/>
</dbReference>
<comment type="caution">
    <text evidence="1">The sequence shown here is derived from an EMBL/GenBank/DDBJ whole genome shotgun (WGS) entry which is preliminary data.</text>
</comment>
<dbReference type="Gene3D" id="6.10.280.50">
    <property type="match status" value="1"/>
</dbReference>
<name>A0ABW5DNP5_9PROT</name>
<accession>A0ABW5DNP5</accession>
<dbReference type="Pfam" id="PF04325">
    <property type="entry name" value="DUF465"/>
    <property type="match status" value="1"/>
</dbReference>
<evidence type="ECO:0000313" key="1">
    <source>
        <dbReference type="EMBL" id="MFD2262121.1"/>
    </source>
</evidence>
<reference evidence="2" key="1">
    <citation type="journal article" date="2019" name="Int. J. Syst. Evol. Microbiol.">
        <title>The Global Catalogue of Microorganisms (GCM) 10K type strain sequencing project: providing services to taxonomists for standard genome sequencing and annotation.</title>
        <authorList>
            <consortium name="The Broad Institute Genomics Platform"/>
            <consortium name="The Broad Institute Genome Sequencing Center for Infectious Disease"/>
            <person name="Wu L."/>
            <person name="Ma J."/>
        </authorList>
    </citation>
    <scope>NUCLEOTIDE SEQUENCE [LARGE SCALE GENOMIC DNA]</scope>
    <source>
        <strain evidence="2">CGMCC 1.19062</strain>
    </source>
</reference>
<dbReference type="InterPro" id="IPR038444">
    <property type="entry name" value="DUF465_sf"/>
</dbReference>
<dbReference type="Proteomes" id="UP001597295">
    <property type="component" value="Unassembled WGS sequence"/>
</dbReference>
<dbReference type="RefSeq" id="WP_379875035.1">
    <property type="nucleotide sequence ID" value="NZ_JBHUIP010000003.1"/>
</dbReference>
<proteinExistence type="predicted"/>
<keyword evidence="2" id="KW-1185">Reference proteome</keyword>
<dbReference type="EMBL" id="JBHUIP010000003">
    <property type="protein sequence ID" value="MFD2262121.1"/>
    <property type="molecule type" value="Genomic_DNA"/>
</dbReference>
<protein>
    <submittedName>
        <fullName evidence="1">YdcH family protein</fullName>
    </submittedName>
</protein>